<dbReference type="Pfam" id="PF01266">
    <property type="entry name" value="DAO"/>
    <property type="match status" value="1"/>
</dbReference>
<dbReference type="Gene3D" id="3.50.50.60">
    <property type="entry name" value="FAD/NAD(P)-binding domain"/>
    <property type="match status" value="1"/>
</dbReference>
<evidence type="ECO:0000259" key="2">
    <source>
        <dbReference type="Pfam" id="PF01266"/>
    </source>
</evidence>
<dbReference type="GO" id="GO:0016491">
    <property type="term" value="F:oxidoreductase activity"/>
    <property type="evidence" value="ECO:0007669"/>
    <property type="project" value="UniProtKB-KW"/>
</dbReference>
<dbReference type="EMBL" id="VORY01000003">
    <property type="protein sequence ID" value="TXD94751.1"/>
    <property type="molecule type" value="Genomic_DNA"/>
</dbReference>
<dbReference type="GO" id="GO:0005737">
    <property type="term" value="C:cytoplasm"/>
    <property type="evidence" value="ECO:0007669"/>
    <property type="project" value="TreeGrafter"/>
</dbReference>
<dbReference type="RefSeq" id="WP_146930173.1">
    <property type="nucleotide sequence ID" value="NZ_CBCSHZ010000012.1"/>
</dbReference>
<reference evidence="3 4" key="1">
    <citation type="submission" date="2019-08" db="EMBL/GenBank/DDBJ databases">
        <title>Genome sequence of Gillisia hiemivivida IC154 (type strain).</title>
        <authorList>
            <person name="Bowman J.P."/>
        </authorList>
    </citation>
    <scope>NUCLEOTIDE SEQUENCE [LARGE SCALE GENOMIC DNA]</scope>
    <source>
        <strain evidence="3 4">IC154</strain>
    </source>
</reference>
<dbReference type="AlphaFoldDB" id="A0A5C6ZXF3"/>
<dbReference type="PANTHER" id="PTHR13847">
    <property type="entry name" value="SARCOSINE DEHYDROGENASE-RELATED"/>
    <property type="match status" value="1"/>
</dbReference>
<accession>A0A5C6ZXF3</accession>
<keyword evidence="4" id="KW-1185">Reference proteome</keyword>
<gene>
    <name evidence="3" type="ORF">ES724_04545</name>
</gene>
<dbReference type="Proteomes" id="UP000321367">
    <property type="component" value="Unassembled WGS sequence"/>
</dbReference>
<dbReference type="OrthoDB" id="214253at2"/>
<dbReference type="InterPro" id="IPR006076">
    <property type="entry name" value="FAD-dep_OxRdtase"/>
</dbReference>
<comment type="caution">
    <text evidence="3">The sequence shown here is derived from an EMBL/GenBank/DDBJ whole genome shotgun (WGS) entry which is preliminary data.</text>
</comment>
<protein>
    <submittedName>
        <fullName evidence="3">FAD-dependent oxidoreductase</fullName>
    </submittedName>
</protein>
<dbReference type="PANTHER" id="PTHR13847:SF289">
    <property type="entry name" value="GLYCINE OXIDASE"/>
    <property type="match status" value="1"/>
</dbReference>
<evidence type="ECO:0000313" key="3">
    <source>
        <dbReference type="EMBL" id="TXD94751.1"/>
    </source>
</evidence>
<keyword evidence="1" id="KW-0560">Oxidoreductase</keyword>
<evidence type="ECO:0000256" key="1">
    <source>
        <dbReference type="ARBA" id="ARBA00023002"/>
    </source>
</evidence>
<dbReference type="SUPFAM" id="SSF51971">
    <property type="entry name" value="Nucleotide-binding domain"/>
    <property type="match status" value="1"/>
</dbReference>
<dbReference type="SUPFAM" id="SSF54373">
    <property type="entry name" value="FAD-linked reductases, C-terminal domain"/>
    <property type="match status" value="1"/>
</dbReference>
<dbReference type="Gene3D" id="3.30.9.10">
    <property type="entry name" value="D-Amino Acid Oxidase, subunit A, domain 2"/>
    <property type="match status" value="1"/>
</dbReference>
<organism evidence="3 4">
    <name type="scientific">Gillisia hiemivivida</name>
    <dbReference type="NCBI Taxonomy" id="291190"/>
    <lineage>
        <taxon>Bacteria</taxon>
        <taxon>Pseudomonadati</taxon>
        <taxon>Bacteroidota</taxon>
        <taxon>Flavobacteriia</taxon>
        <taxon>Flavobacteriales</taxon>
        <taxon>Flavobacteriaceae</taxon>
        <taxon>Gillisia</taxon>
    </lineage>
</organism>
<evidence type="ECO:0000313" key="4">
    <source>
        <dbReference type="Proteomes" id="UP000321367"/>
    </source>
</evidence>
<feature type="domain" description="FAD dependent oxidoreductase" evidence="2">
    <location>
        <begin position="3"/>
        <end position="325"/>
    </location>
</feature>
<name>A0A5C6ZXF3_9FLAO</name>
<sequence length="353" mass="40165">MLDYIIVGSGLSGIAVAEKLLSKDKKILVYDDNSQSSSTVAGGIYNPVILKRFTLAWNANEQLDTALSFYRSLERKLEISLIHPLPIYRRFHSIEEQNNWFSAMDKPYLSRFLDEKLVSTINPHIPSSFYFGHVRETGVVNTELLLEKYRAYLTEINSFQQETFDFDQFEVNEDHCIYKNRRAKMIIFCDGFGLKTNPYFNYLPLNGNKGEYLIIKAQDLKLEVAVKSSVFIIPLGEDLYKVGATYNNWDKTKEPTLEGKNYLLEKLNGFLNCDFEIVDQVAGIRPAAKDRKPLVGKHPKHGNMYCCNGFGSRGVLIGPTVASELINYIEDSVALSEEIDINRFAKLYQAASS</sequence>
<dbReference type="InterPro" id="IPR036188">
    <property type="entry name" value="FAD/NAD-bd_sf"/>
</dbReference>
<proteinExistence type="predicted"/>